<dbReference type="EMBL" id="RIAS01000004">
    <property type="protein sequence ID" value="KAA8783937.1"/>
    <property type="molecule type" value="Genomic_DNA"/>
</dbReference>
<evidence type="ECO:0000256" key="1">
    <source>
        <dbReference type="SAM" id="Phobius"/>
    </source>
</evidence>
<dbReference type="Proteomes" id="UP000323664">
    <property type="component" value="Unassembled WGS sequence"/>
</dbReference>
<keyword evidence="1" id="KW-0812">Transmembrane</keyword>
<reference evidence="2 3" key="1">
    <citation type="journal article" date="2019" name="J. Ind. Microbiol. Biotechnol.">
        <title>Paenibacillus amylolyticus 27C64 has a diverse set of carbohydrate-active enzymes and complete pectin deconstruction system.</title>
        <authorList>
            <person name="Keggi C."/>
            <person name="Doran-Peterson J."/>
        </authorList>
    </citation>
    <scope>NUCLEOTIDE SEQUENCE [LARGE SCALE GENOMIC DNA]</scope>
    <source>
        <strain evidence="2 3">27C64</strain>
    </source>
</reference>
<proteinExistence type="predicted"/>
<evidence type="ECO:0000313" key="2">
    <source>
        <dbReference type="EMBL" id="KAA8783937.1"/>
    </source>
</evidence>
<sequence>MKNNTKILLTVLITMGILILLYMTTTHSNTESETPNESINTSLPTLTVISNEDLAGTSTMKQFDMPDGYGYVKVKFKSTGSKPFTFTINLGSAAGTMKMSGTIPADGKEHNFFNDKVWSTGDYFVNISSSQGMSGTLSIDLGADINKIKSL</sequence>
<name>A0A5M9WQP0_PAEAM</name>
<dbReference type="OrthoDB" id="2665927at2"/>
<organism evidence="2 3">
    <name type="scientific">Paenibacillus amylolyticus</name>
    <dbReference type="NCBI Taxonomy" id="1451"/>
    <lineage>
        <taxon>Bacteria</taxon>
        <taxon>Bacillati</taxon>
        <taxon>Bacillota</taxon>
        <taxon>Bacilli</taxon>
        <taxon>Bacillales</taxon>
        <taxon>Paenibacillaceae</taxon>
        <taxon>Paenibacillus</taxon>
    </lineage>
</organism>
<accession>A0A5M9WQP0</accession>
<dbReference type="AlphaFoldDB" id="A0A5M9WQP0"/>
<evidence type="ECO:0000313" key="3">
    <source>
        <dbReference type="Proteomes" id="UP000323664"/>
    </source>
</evidence>
<gene>
    <name evidence="2" type="ORF">EC604_08760</name>
</gene>
<protein>
    <submittedName>
        <fullName evidence="2">Uncharacterized protein</fullName>
    </submittedName>
</protein>
<keyword evidence="1" id="KW-0472">Membrane</keyword>
<dbReference type="RefSeq" id="WP_123063817.1">
    <property type="nucleotide sequence ID" value="NZ_RIAS01000004.1"/>
</dbReference>
<comment type="caution">
    <text evidence="2">The sequence shown here is derived from an EMBL/GenBank/DDBJ whole genome shotgun (WGS) entry which is preliminary data.</text>
</comment>
<feature type="transmembrane region" description="Helical" evidence="1">
    <location>
        <begin position="7"/>
        <end position="25"/>
    </location>
</feature>
<keyword evidence="1" id="KW-1133">Transmembrane helix</keyword>